<accession>A0A327X3P0</accession>
<evidence type="ECO:0000313" key="2">
    <source>
        <dbReference type="EMBL" id="RAK01485.1"/>
    </source>
</evidence>
<dbReference type="Proteomes" id="UP000249203">
    <property type="component" value="Unassembled WGS sequence"/>
</dbReference>
<evidence type="ECO:0000313" key="5">
    <source>
        <dbReference type="Proteomes" id="UP000287865"/>
    </source>
</evidence>
<dbReference type="RefSeq" id="WP_111567978.1">
    <property type="nucleotide sequence ID" value="NZ_PIPK01000001.1"/>
</dbReference>
<dbReference type="EMBL" id="QLMD01000001">
    <property type="protein sequence ID" value="RAK01485.1"/>
    <property type="molecule type" value="Genomic_DNA"/>
</dbReference>
<name>A0A327X3P0_9GAMM</name>
<organism evidence="2 4">
    <name type="scientific">Aliidiomarina maris</name>
    <dbReference type="NCBI Taxonomy" id="531312"/>
    <lineage>
        <taxon>Bacteria</taxon>
        <taxon>Pseudomonadati</taxon>
        <taxon>Pseudomonadota</taxon>
        <taxon>Gammaproteobacteria</taxon>
        <taxon>Alteromonadales</taxon>
        <taxon>Idiomarinaceae</taxon>
        <taxon>Aliidiomarina</taxon>
    </lineage>
</organism>
<evidence type="ECO:0000256" key="1">
    <source>
        <dbReference type="SAM" id="Phobius"/>
    </source>
</evidence>
<dbReference type="PANTHER" id="PTHR35867:SF1">
    <property type="entry name" value="PROTEIN RSEC"/>
    <property type="match status" value="1"/>
</dbReference>
<evidence type="ECO:0000313" key="4">
    <source>
        <dbReference type="Proteomes" id="UP000249203"/>
    </source>
</evidence>
<dbReference type="EMBL" id="PIPK01000001">
    <property type="protein sequence ID" value="RUO28322.1"/>
    <property type="molecule type" value="Genomic_DNA"/>
</dbReference>
<evidence type="ECO:0000313" key="3">
    <source>
        <dbReference type="EMBL" id="RUO28322.1"/>
    </source>
</evidence>
<keyword evidence="1" id="KW-0472">Membrane</keyword>
<dbReference type="PANTHER" id="PTHR35867">
    <property type="entry name" value="PROTEIN RSEC"/>
    <property type="match status" value="1"/>
</dbReference>
<sequence length="146" mass="16157">MIKERGTIRVISDSEIAIDSQLKAGCAGCSHQNSCGAGILSKALPQRSRQIQLPNDGRFHDGQQVELAMQPTTMVRYSLLLYILPLVLLVVGAGLGQWWQPEREWVAIGLAALGFGSSFIWLKRHLDCRHLQVGKLMTVHAIEPQD</sequence>
<keyword evidence="5" id="KW-1185">Reference proteome</keyword>
<dbReference type="PIRSF" id="PIRSF004923">
    <property type="entry name" value="RseC"/>
    <property type="match status" value="1"/>
</dbReference>
<reference evidence="2 4" key="2">
    <citation type="submission" date="2018-06" db="EMBL/GenBank/DDBJ databases">
        <title>Genomic Encyclopedia of Type Strains, Phase III (KMG-III): the genomes of soil and plant-associated and newly described type strains.</title>
        <authorList>
            <person name="Whitman W."/>
        </authorList>
    </citation>
    <scope>NUCLEOTIDE SEQUENCE [LARGE SCALE GENOMIC DNA]</scope>
    <source>
        <strain evidence="2 4">CGMCC 1.15366</strain>
    </source>
</reference>
<gene>
    <name evidence="2" type="ORF">B0I24_101108</name>
    <name evidence="3" type="ORF">CWE07_00515</name>
</gene>
<feature type="transmembrane region" description="Helical" evidence="1">
    <location>
        <begin position="79"/>
        <end position="99"/>
    </location>
</feature>
<dbReference type="InterPro" id="IPR026268">
    <property type="entry name" value="RseC"/>
</dbReference>
<dbReference type="OrthoDB" id="9795854at2"/>
<keyword evidence="1" id="KW-1133">Transmembrane helix</keyword>
<proteinExistence type="predicted"/>
<comment type="caution">
    <text evidence="2">The sequence shown here is derived from an EMBL/GenBank/DDBJ whole genome shotgun (WGS) entry which is preliminary data.</text>
</comment>
<protein>
    <submittedName>
        <fullName evidence="2">RseC/MucC-like positive regulator of sigma(E)</fullName>
    </submittedName>
</protein>
<dbReference type="InterPro" id="IPR007359">
    <property type="entry name" value="SigmaE_reg_RseC_MucC"/>
</dbReference>
<dbReference type="Pfam" id="PF04246">
    <property type="entry name" value="RseC_MucC"/>
    <property type="match status" value="1"/>
</dbReference>
<dbReference type="Proteomes" id="UP000287865">
    <property type="component" value="Unassembled WGS sequence"/>
</dbReference>
<reference evidence="3 5" key="1">
    <citation type="journal article" date="2018" name="Front. Microbiol.">
        <title>Genome-Based Analysis Reveals the Taxonomy and Diversity of the Family Idiomarinaceae.</title>
        <authorList>
            <person name="Liu Y."/>
            <person name="Lai Q."/>
            <person name="Shao Z."/>
        </authorList>
    </citation>
    <scope>NUCLEOTIDE SEQUENCE [LARGE SCALE GENOMIC DNA]</scope>
    <source>
        <strain evidence="3 5">CF12-14</strain>
    </source>
</reference>
<dbReference type="AlphaFoldDB" id="A0A327X3P0"/>
<keyword evidence="1" id="KW-0812">Transmembrane</keyword>
<feature type="transmembrane region" description="Helical" evidence="1">
    <location>
        <begin position="105"/>
        <end position="122"/>
    </location>
</feature>